<sequence>MFWIAQGKNNTETAQLLSIGSKTVKKYVENIYQKLGVQTRASAVVRALERLGLLYL</sequence>
<evidence type="ECO:0000313" key="5">
    <source>
        <dbReference type="EMBL" id="CAA9575881.1"/>
    </source>
</evidence>
<gene>
    <name evidence="5" type="ORF">AVDCRST_MAG81-2326</name>
</gene>
<dbReference type="PROSITE" id="PS50043">
    <property type="entry name" value="HTH_LUXR_2"/>
    <property type="match status" value="1"/>
</dbReference>
<proteinExistence type="predicted"/>
<dbReference type="Gene3D" id="1.10.10.10">
    <property type="entry name" value="Winged helix-like DNA-binding domain superfamily/Winged helix DNA-binding domain"/>
    <property type="match status" value="1"/>
</dbReference>
<evidence type="ECO:0000256" key="2">
    <source>
        <dbReference type="ARBA" id="ARBA00023125"/>
    </source>
</evidence>
<dbReference type="SUPFAM" id="SSF46894">
    <property type="entry name" value="C-terminal effector domain of the bipartite response regulators"/>
    <property type="match status" value="1"/>
</dbReference>
<dbReference type="CDD" id="cd06170">
    <property type="entry name" value="LuxR_C_like"/>
    <property type="match status" value="1"/>
</dbReference>
<evidence type="ECO:0000259" key="4">
    <source>
        <dbReference type="PROSITE" id="PS50043"/>
    </source>
</evidence>
<dbReference type="SMART" id="SM00421">
    <property type="entry name" value="HTH_LUXR"/>
    <property type="match status" value="1"/>
</dbReference>
<dbReference type="PANTHER" id="PTHR44688:SF16">
    <property type="entry name" value="DNA-BINDING TRANSCRIPTIONAL ACTIVATOR DEVR_DOSR"/>
    <property type="match status" value="1"/>
</dbReference>
<dbReference type="InterPro" id="IPR016032">
    <property type="entry name" value="Sig_transdc_resp-reg_C-effctor"/>
</dbReference>
<dbReference type="AlphaFoldDB" id="A0A6J4VGS1"/>
<accession>A0A6J4VGS1</accession>
<organism evidence="5">
    <name type="scientific">uncultured Synechococcales cyanobacterium</name>
    <dbReference type="NCBI Taxonomy" id="1936017"/>
    <lineage>
        <taxon>Bacteria</taxon>
        <taxon>Bacillati</taxon>
        <taxon>Cyanobacteriota</taxon>
        <taxon>Cyanophyceae</taxon>
        <taxon>Synechococcales</taxon>
        <taxon>environmental samples</taxon>
    </lineage>
</organism>
<name>A0A6J4VGS1_9CYAN</name>
<keyword evidence="3" id="KW-0804">Transcription</keyword>
<dbReference type="Pfam" id="PF00196">
    <property type="entry name" value="GerE"/>
    <property type="match status" value="1"/>
</dbReference>
<dbReference type="GO" id="GO:0006355">
    <property type="term" value="P:regulation of DNA-templated transcription"/>
    <property type="evidence" value="ECO:0007669"/>
    <property type="project" value="InterPro"/>
</dbReference>
<dbReference type="InterPro" id="IPR036388">
    <property type="entry name" value="WH-like_DNA-bd_sf"/>
</dbReference>
<keyword evidence="2" id="KW-0238">DNA-binding</keyword>
<dbReference type="EMBL" id="CADCWO010000121">
    <property type="protein sequence ID" value="CAA9575881.1"/>
    <property type="molecule type" value="Genomic_DNA"/>
</dbReference>
<dbReference type="InterPro" id="IPR000792">
    <property type="entry name" value="Tscrpt_reg_LuxR_C"/>
</dbReference>
<feature type="domain" description="HTH luxR-type" evidence="4">
    <location>
        <begin position="1"/>
        <end position="51"/>
    </location>
</feature>
<evidence type="ECO:0000256" key="3">
    <source>
        <dbReference type="ARBA" id="ARBA00023163"/>
    </source>
</evidence>
<dbReference type="GO" id="GO:0003677">
    <property type="term" value="F:DNA binding"/>
    <property type="evidence" value="ECO:0007669"/>
    <property type="project" value="UniProtKB-KW"/>
</dbReference>
<evidence type="ECO:0000256" key="1">
    <source>
        <dbReference type="ARBA" id="ARBA00023015"/>
    </source>
</evidence>
<dbReference type="PRINTS" id="PR00038">
    <property type="entry name" value="HTHLUXR"/>
</dbReference>
<dbReference type="PANTHER" id="PTHR44688">
    <property type="entry name" value="DNA-BINDING TRANSCRIPTIONAL ACTIVATOR DEVR_DOSR"/>
    <property type="match status" value="1"/>
</dbReference>
<reference evidence="5" key="1">
    <citation type="submission" date="2020-02" db="EMBL/GenBank/DDBJ databases">
        <authorList>
            <person name="Meier V. D."/>
        </authorList>
    </citation>
    <scope>NUCLEOTIDE SEQUENCE</scope>
    <source>
        <strain evidence="5">AVDCRST_MAG81</strain>
    </source>
</reference>
<protein>
    <recommendedName>
        <fullName evidence="4">HTH luxR-type domain-containing protein</fullName>
    </recommendedName>
</protein>
<keyword evidence="1" id="KW-0805">Transcription regulation</keyword>